<protein>
    <submittedName>
        <fullName evidence="2">VOC family protein</fullName>
    </submittedName>
</protein>
<comment type="caution">
    <text evidence="2">The sequence shown here is derived from an EMBL/GenBank/DDBJ whole genome shotgun (WGS) entry which is preliminary data.</text>
</comment>
<accession>A0ABU8N6W7</accession>
<evidence type="ECO:0000313" key="3">
    <source>
        <dbReference type="Proteomes" id="UP001370100"/>
    </source>
</evidence>
<dbReference type="EMBL" id="JBBEGL010000004">
    <property type="protein sequence ID" value="MEJ2888043.1"/>
    <property type="molecule type" value="Genomic_DNA"/>
</dbReference>
<dbReference type="InterPro" id="IPR037523">
    <property type="entry name" value="VOC_core"/>
</dbReference>
<proteinExistence type="predicted"/>
<dbReference type="InterPro" id="IPR041581">
    <property type="entry name" value="Glyoxalase_6"/>
</dbReference>
<dbReference type="Gene3D" id="3.10.180.10">
    <property type="entry name" value="2,3-Dihydroxybiphenyl 1,2-Dioxygenase, domain 1"/>
    <property type="match status" value="1"/>
</dbReference>
<organism evidence="2 3">
    <name type="scientific">Actinomycetospora aeridis</name>
    <dbReference type="NCBI Taxonomy" id="3129231"/>
    <lineage>
        <taxon>Bacteria</taxon>
        <taxon>Bacillati</taxon>
        <taxon>Actinomycetota</taxon>
        <taxon>Actinomycetes</taxon>
        <taxon>Pseudonocardiales</taxon>
        <taxon>Pseudonocardiaceae</taxon>
        <taxon>Actinomycetospora</taxon>
    </lineage>
</organism>
<evidence type="ECO:0000259" key="1">
    <source>
        <dbReference type="PROSITE" id="PS51819"/>
    </source>
</evidence>
<dbReference type="PANTHER" id="PTHR35908">
    <property type="entry name" value="HYPOTHETICAL FUSION PROTEIN"/>
    <property type="match status" value="1"/>
</dbReference>
<dbReference type="Pfam" id="PF18029">
    <property type="entry name" value="Glyoxalase_6"/>
    <property type="match status" value="1"/>
</dbReference>
<dbReference type="RefSeq" id="WP_337714533.1">
    <property type="nucleotide sequence ID" value="NZ_JBBEGL010000004.1"/>
</dbReference>
<sequence>MTTASATAGLAMINLDGPDPRAQAAFYGSLLGWQTVHAEDEYAMISGEGAPIGFGRVPGWTAPPWPDPEGVKRYHLDLVVDDLDAAVERARELGATLPEHQPGERWRVLLDPVGHPFCLCLR</sequence>
<keyword evidence="3" id="KW-1185">Reference proteome</keyword>
<dbReference type="SUPFAM" id="SSF54593">
    <property type="entry name" value="Glyoxalase/Bleomycin resistance protein/Dihydroxybiphenyl dioxygenase"/>
    <property type="match status" value="1"/>
</dbReference>
<reference evidence="2 3" key="1">
    <citation type="submission" date="2024-03" db="EMBL/GenBank/DDBJ databases">
        <title>Actinomycetospora sp. OC33-EN06, a novel actinomycete isolated from wild orchid (Aerides multiflora).</title>
        <authorList>
            <person name="Suriyachadkun C."/>
        </authorList>
    </citation>
    <scope>NUCLEOTIDE SEQUENCE [LARGE SCALE GENOMIC DNA]</scope>
    <source>
        <strain evidence="2 3">OC33-EN06</strain>
    </source>
</reference>
<dbReference type="PANTHER" id="PTHR35908:SF1">
    <property type="entry name" value="CONSERVED PROTEIN"/>
    <property type="match status" value="1"/>
</dbReference>
<dbReference type="Proteomes" id="UP001370100">
    <property type="component" value="Unassembled WGS sequence"/>
</dbReference>
<name>A0ABU8N6W7_9PSEU</name>
<gene>
    <name evidence="2" type="ORF">WCD41_16395</name>
</gene>
<dbReference type="PROSITE" id="PS51819">
    <property type="entry name" value="VOC"/>
    <property type="match status" value="1"/>
</dbReference>
<evidence type="ECO:0000313" key="2">
    <source>
        <dbReference type="EMBL" id="MEJ2888043.1"/>
    </source>
</evidence>
<feature type="domain" description="VOC" evidence="1">
    <location>
        <begin position="9"/>
        <end position="122"/>
    </location>
</feature>
<dbReference type="InterPro" id="IPR029068">
    <property type="entry name" value="Glyas_Bleomycin-R_OHBP_Dase"/>
</dbReference>